<reference evidence="1" key="1">
    <citation type="submission" date="2023-06" db="EMBL/GenBank/DDBJ databases">
        <title>Phylogenetic Diversity of Rhizobium strains.</title>
        <authorList>
            <person name="Moura F.T."/>
            <person name="Helene L.C.F."/>
            <person name="Hungria M."/>
        </authorList>
    </citation>
    <scope>NUCLEOTIDE SEQUENCE</scope>
    <source>
        <strain evidence="1">CCGE524</strain>
    </source>
</reference>
<evidence type="ECO:0000313" key="1">
    <source>
        <dbReference type="EMBL" id="MDL2409961.1"/>
    </source>
</evidence>
<sequence>MSIDGYYLSKLSAAVGCLVGLGDIRTRVEYAFVAMIAVKPEEFSNPEMGDRYKELFDHCTSHAAENEGEGALRATLRHMSDEDVSDVAHKIFELHNWLLSERAPDATM</sequence>
<keyword evidence="2" id="KW-1185">Reference proteome</keyword>
<accession>A0ABT7KNG7</accession>
<protein>
    <submittedName>
        <fullName evidence="1">Uncharacterized protein</fullName>
    </submittedName>
</protein>
<proteinExistence type="predicted"/>
<gene>
    <name evidence="1" type="ORF">PY650_30965</name>
</gene>
<organism evidence="1 2">
    <name type="scientific">Rhizobium calliandrae</name>
    <dbReference type="NCBI Taxonomy" id="1312182"/>
    <lineage>
        <taxon>Bacteria</taxon>
        <taxon>Pseudomonadati</taxon>
        <taxon>Pseudomonadota</taxon>
        <taxon>Alphaproteobacteria</taxon>
        <taxon>Hyphomicrobiales</taxon>
        <taxon>Rhizobiaceae</taxon>
        <taxon>Rhizobium/Agrobacterium group</taxon>
        <taxon>Rhizobium</taxon>
    </lineage>
</organism>
<dbReference type="Proteomes" id="UP001172630">
    <property type="component" value="Unassembled WGS sequence"/>
</dbReference>
<name>A0ABT7KNG7_9HYPH</name>
<dbReference type="RefSeq" id="WP_285883673.1">
    <property type="nucleotide sequence ID" value="NZ_JARFYN010000064.1"/>
</dbReference>
<dbReference type="EMBL" id="JARFYN010000064">
    <property type="protein sequence ID" value="MDL2409961.1"/>
    <property type="molecule type" value="Genomic_DNA"/>
</dbReference>
<evidence type="ECO:0000313" key="2">
    <source>
        <dbReference type="Proteomes" id="UP001172630"/>
    </source>
</evidence>
<comment type="caution">
    <text evidence="1">The sequence shown here is derived from an EMBL/GenBank/DDBJ whole genome shotgun (WGS) entry which is preliminary data.</text>
</comment>